<sequence length="82" mass="9294">MHEAGGADERMTKGLRAEVYNSHTVIRWDGIEQVPDCRRFFCGVLSGDDGEFLRILAHGLFRASFCLFLSRMTQTENKVCVP</sequence>
<proteinExistence type="predicted"/>
<comment type="caution">
    <text evidence="1">The sequence shown here is derived from an EMBL/GenBank/DDBJ whole genome shotgun (WGS) entry which is preliminary data.</text>
</comment>
<gene>
    <name evidence="1" type="ORF">GS18_0218255</name>
</gene>
<reference evidence="1 2" key="1">
    <citation type="journal article" date="2005" name="Int. J. Syst. Evol. Microbiol.">
        <title>Bacillus cibi sp. nov., isolated from jeotgal, a traditional Korean fermented seafood.</title>
        <authorList>
            <person name="Yoon J.H."/>
            <person name="Lee C.H."/>
            <person name="Oh T.K."/>
        </authorList>
    </citation>
    <scope>NUCLEOTIDE SEQUENCE [LARGE SCALE GENOMIC DNA]</scope>
    <source>
        <strain evidence="1 2">DSM 16189</strain>
    </source>
</reference>
<protein>
    <submittedName>
        <fullName evidence="1">Uncharacterized protein</fullName>
    </submittedName>
</protein>
<accession>A0A084GKR6</accession>
<name>A0A084GKR6_METID</name>
<evidence type="ECO:0000313" key="2">
    <source>
        <dbReference type="Proteomes" id="UP000028549"/>
    </source>
</evidence>
<dbReference type="AlphaFoldDB" id="A0A084GKR6"/>
<keyword evidence="2" id="KW-1185">Reference proteome</keyword>
<dbReference type="Proteomes" id="UP000028549">
    <property type="component" value="Unassembled WGS sequence"/>
</dbReference>
<organism evidence="1 2">
    <name type="scientific">Metabacillus indicus</name>
    <name type="common">Bacillus indicus</name>
    <dbReference type="NCBI Taxonomy" id="246786"/>
    <lineage>
        <taxon>Bacteria</taxon>
        <taxon>Bacillati</taxon>
        <taxon>Bacillota</taxon>
        <taxon>Bacilli</taxon>
        <taxon>Bacillales</taxon>
        <taxon>Bacillaceae</taxon>
        <taxon>Metabacillus</taxon>
    </lineage>
</organism>
<evidence type="ECO:0000313" key="1">
    <source>
        <dbReference type="EMBL" id="KEZ47928.1"/>
    </source>
</evidence>
<dbReference type="EMBL" id="JNVC02000015">
    <property type="protein sequence ID" value="KEZ47928.1"/>
    <property type="molecule type" value="Genomic_DNA"/>
</dbReference>
<dbReference type="STRING" id="246786.GS18_0218255"/>